<evidence type="ECO:0000256" key="3">
    <source>
        <dbReference type="ARBA" id="ARBA00022833"/>
    </source>
</evidence>
<evidence type="ECO:0000259" key="7">
    <source>
        <dbReference type="PROSITE" id="PS51186"/>
    </source>
</evidence>
<feature type="compositionally biased region" description="Basic residues" evidence="5">
    <location>
        <begin position="561"/>
        <end position="611"/>
    </location>
</feature>
<sequence length="763" mass="80942">MDGMDVTSVPPPPPPTPFLAPAPPAPVEESDPYVAELDLDAIRFELYAQGECASVVRDVDRSDPAALRVRSLLKLLSVYIPNIDAPDLLKTATYDAVAMVAPRRDDATVAELVGGSIFGGRASPEQEDGSVVKFVELALFAVEHACQGKKLGKKLMTEVQKHCRERHEAVGVLTYADFKAFSFFKRVGFSRTVTLPHTVWKTCIVHYEGAAVVEALLGDAAPVPTTGPAAKRVVPCTSGRPNCYCRSGRTRAIARYDKKTGAELEVYCSASDAARKLGLAACSVTHVTNGIAPCAQGHYFRYITEVPWLNSGSKAVVEMDGKEVVNEYKSANAAARELFGKGSRLNGSIGEVCNGYLDHVDGTVFRWAEPRIHPCDYCGTDASADDLLLCDGIDGRCTATAHTFCLGLAATPEGDWFCDSCEERKAAGWSMATAVPRSASRGYFKERLGAKPARVIEAEAAALERAAKASESGSEPLPEHTLLADITRAKARMGVSAVPKLTCEGCGRTFATQQGRAAHLGNAPACRAFLGLQPTGDRARSADRRQGHDAAPGAPGLRARAAGRRRRTAAAGRRRAGAPLHVRRAPRARARRTRRQRAPLRGAQRRARARVAARGAAGQGQGVADDGGADAAVAGQGAAAAASGAAPSQRRAPSPAPKAPVALRARGPTPPPPAGAAASKSLPAGPIAYLQQNPKKLESKSWARYEKYKRARDVAEFVALGGSRPDLLYDFRHGFVDGPNLAAWEGGLQAKAPKPKAGRTFVI</sequence>
<feature type="compositionally biased region" description="Basic and acidic residues" evidence="5">
    <location>
        <begin position="537"/>
        <end position="548"/>
    </location>
</feature>
<dbReference type="SUPFAM" id="SSF57903">
    <property type="entry name" value="FYVE/PHD zinc finger"/>
    <property type="match status" value="1"/>
</dbReference>
<keyword evidence="9" id="KW-1185">Reference proteome</keyword>
<dbReference type="SMART" id="SM00249">
    <property type="entry name" value="PHD"/>
    <property type="match status" value="1"/>
</dbReference>
<proteinExistence type="predicted"/>
<dbReference type="Gene3D" id="1.10.10.10">
    <property type="entry name" value="Winged helix-like DNA-binding domain superfamily/Winged helix DNA-binding domain"/>
    <property type="match status" value="1"/>
</dbReference>
<dbReference type="InterPro" id="IPR013083">
    <property type="entry name" value="Znf_RING/FYVE/PHD"/>
</dbReference>
<dbReference type="SUPFAM" id="SSF55729">
    <property type="entry name" value="Acyl-CoA N-acyltransferases (Nat)"/>
    <property type="match status" value="1"/>
</dbReference>
<protein>
    <submittedName>
        <fullName evidence="8">Histone acetyltransferase</fullName>
    </submittedName>
</protein>
<evidence type="ECO:0000256" key="2">
    <source>
        <dbReference type="ARBA" id="ARBA00022771"/>
    </source>
</evidence>
<dbReference type="InterPro" id="IPR016181">
    <property type="entry name" value="Acyl_CoA_acyltransferase"/>
</dbReference>
<reference evidence="8 9" key="1">
    <citation type="submission" date="2024-03" db="EMBL/GenBank/DDBJ databases">
        <title>Aureococcus anophagefferens CCMP1851 and Kratosvirus quantuckense: Draft genome of a second virus-susceptible host strain in the model system.</title>
        <authorList>
            <person name="Chase E."/>
            <person name="Truchon A.R."/>
            <person name="Schepens W."/>
            <person name="Wilhelm S.W."/>
        </authorList>
    </citation>
    <scope>NUCLEOTIDE SEQUENCE [LARGE SCALE GENOMIC DNA]</scope>
    <source>
        <strain evidence="8 9">CCMP1851</strain>
    </source>
</reference>
<feature type="compositionally biased region" description="Low complexity" evidence="5">
    <location>
        <begin position="642"/>
        <end position="667"/>
    </location>
</feature>
<dbReference type="Proteomes" id="UP001363151">
    <property type="component" value="Unassembled WGS sequence"/>
</dbReference>
<comment type="caution">
    <text evidence="8">The sequence shown here is derived from an EMBL/GenBank/DDBJ whole genome shotgun (WGS) entry which is preliminary data.</text>
</comment>
<dbReference type="EMBL" id="JBBJCI010000230">
    <property type="protein sequence ID" value="KAK7238443.1"/>
    <property type="molecule type" value="Genomic_DNA"/>
</dbReference>
<keyword evidence="2 4" id="KW-0863">Zinc-finger</keyword>
<dbReference type="Pfam" id="PF13673">
    <property type="entry name" value="Acetyltransf_10"/>
    <property type="match status" value="1"/>
</dbReference>
<organism evidence="8 9">
    <name type="scientific">Aureococcus anophagefferens</name>
    <name type="common">Harmful bloom alga</name>
    <dbReference type="NCBI Taxonomy" id="44056"/>
    <lineage>
        <taxon>Eukaryota</taxon>
        <taxon>Sar</taxon>
        <taxon>Stramenopiles</taxon>
        <taxon>Ochrophyta</taxon>
        <taxon>Pelagophyceae</taxon>
        <taxon>Pelagomonadales</taxon>
        <taxon>Pelagomonadaceae</taxon>
        <taxon>Aureococcus</taxon>
    </lineage>
</organism>
<feature type="region of interest" description="Disordered" evidence="5">
    <location>
        <begin position="642"/>
        <end position="683"/>
    </location>
</feature>
<evidence type="ECO:0000313" key="9">
    <source>
        <dbReference type="Proteomes" id="UP001363151"/>
    </source>
</evidence>
<dbReference type="Pfam" id="PF00628">
    <property type="entry name" value="PHD"/>
    <property type="match status" value="1"/>
</dbReference>
<feature type="compositionally biased region" description="Pro residues" evidence="5">
    <location>
        <begin position="9"/>
        <end position="26"/>
    </location>
</feature>
<dbReference type="InterPro" id="IPR000182">
    <property type="entry name" value="GNAT_dom"/>
</dbReference>
<keyword evidence="3" id="KW-0862">Zinc</keyword>
<accession>A0ABR1FTS8</accession>
<dbReference type="InterPro" id="IPR019787">
    <property type="entry name" value="Znf_PHD-finger"/>
</dbReference>
<feature type="region of interest" description="Disordered" evidence="5">
    <location>
        <begin position="1"/>
        <end position="29"/>
    </location>
</feature>
<dbReference type="PANTHER" id="PTHR48125">
    <property type="entry name" value="LP07818P1"/>
    <property type="match status" value="1"/>
</dbReference>
<dbReference type="InterPro" id="IPR036388">
    <property type="entry name" value="WH-like_DNA-bd_sf"/>
</dbReference>
<dbReference type="PANTHER" id="PTHR48125:SF10">
    <property type="entry name" value="OS12G0136300 PROTEIN"/>
    <property type="match status" value="1"/>
</dbReference>
<gene>
    <name evidence="8" type="primary">BPTF</name>
    <name evidence="8" type="ORF">SO694_00023412</name>
</gene>
<dbReference type="PROSITE" id="PS51186">
    <property type="entry name" value="GNAT"/>
    <property type="match status" value="1"/>
</dbReference>
<feature type="compositionally biased region" description="Low complexity" evidence="5">
    <location>
        <begin position="550"/>
        <end position="560"/>
    </location>
</feature>
<feature type="compositionally biased region" description="Low complexity" evidence="5">
    <location>
        <begin position="612"/>
        <end position="628"/>
    </location>
</feature>
<dbReference type="InterPro" id="IPR001965">
    <property type="entry name" value="Znf_PHD"/>
</dbReference>
<dbReference type="PROSITE" id="PS50016">
    <property type="entry name" value="ZF_PHD_2"/>
    <property type="match status" value="1"/>
</dbReference>
<name>A0ABR1FTS8_AURAN</name>
<dbReference type="InterPro" id="IPR011011">
    <property type="entry name" value="Znf_FYVE_PHD"/>
</dbReference>
<evidence type="ECO:0000256" key="5">
    <source>
        <dbReference type="SAM" id="MobiDB-lite"/>
    </source>
</evidence>
<evidence type="ECO:0000256" key="1">
    <source>
        <dbReference type="ARBA" id="ARBA00022723"/>
    </source>
</evidence>
<keyword evidence="1" id="KW-0479">Metal-binding</keyword>
<feature type="region of interest" description="Disordered" evidence="5">
    <location>
        <begin position="537"/>
        <end position="628"/>
    </location>
</feature>
<evidence type="ECO:0000313" key="8">
    <source>
        <dbReference type="EMBL" id="KAK7238443.1"/>
    </source>
</evidence>
<dbReference type="Gene3D" id="3.40.630.30">
    <property type="match status" value="1"/>
</dbReference>
<feature type="domain" description="PHD-type" evidence="6">
    <location>
        <begin position="372"/>
        <end position="424"/>
    </location>
</feature>
<dbReference type="Gene3D" id="3.30.40.10">
    <property type="entry name" value="Zinc/RING finger domain, C3HC4 (zinc finger)"/>
    <property type="match status" value="1"/>
</dbReference>
<evidence type="ECO:0000259" key="6">
    <source>
        <dbReference type="PROSITE" id="PS50016"/>
    </source>
</evidence>
<feature type="domain" description="N-acetyltransferase" evidence="7">
    <location>
        <begin position="67"/>
        <end position="219"/>
    </location>
</feature>
<evidence type="ECO:0000256" key="4">
    <source>
        <dbReference type="PROSITE-ProRule" id="PRU00146"/>
    </source>
</evidence>